<accession>A0ABR4FBK9</accession>
<feature type="signal peptide" evidence="1">
    <location>
        <begin position="1"/>
        <end position="31"/>
    </location>
</feature>
<evidence type="ECO:0000313" key="3">
    <source>
        <dbReference type="Proteomes" id="UP001600888"/>
    </source>
</evidence>
<keyword evidence="3" id="KW-1185">Reference proteome</keyword>
<sequence length="111" mass="11436">MGNSRRDGLVRGTLARVILAATICLASLCAGQAVLHDVVGFAGGRRGCGCCGGGLGQDGGGSQEGDEGDEGLHVVCWVGWLEAWDTMFCDCASGIIMQYNAIIKPGVMLEC</sequence>
<name>A0ABR4FBK9_9PEZI</name>
<evidence type="ECO:0000313" key="2">
    <source>
        <dbReference type="EMBL" id="KAL2292081.1"/>
    </source>
</evidence>
<dbReference type="Proteomes" id="UP001600888">
    <property type="component" value="Unassembled WGS sequence"/>
</dbReference>
<protein>
    <submittedName>
        <fullName evidence="2">Uncharacterized protein</fullName>
    </submittedName>
</protein>
<reference evidence="2 3" key="1">
    <citation type="submission" date="2024-03" db="EMBL/GenBank/DDBJ databases">
        <title>A high-quality draft genome sequence of Diaporthe vaccinii, a causative agent of upright dieback and viscid rot disease in cranberry plants.</title>
        <authorList>
            <person name="Sarrasin M."/>
            <person name="Lang B.F."/>
            <person name="Burger G."/>
        </authorList>
    </citation>
    <scope>NUCLEOTIDE SEQUENCE [LARGE SCALE GENOMIC DNA]</scope>
    <source>
        <strain evidence="2 3">IS7</strain>
    </source>
</reference>
<dbReference type="EMBL" id="JBAWTH010000004">
    <property type="protein sequence ID" value="KAL2292081.1"/>
    <property type="molecule type" value="Genomic_DNA"/>
</dbReference>
<proteinExistence type="predicted"/>
<organism evidence="2 3">
    <name type="scientific">Diaporthe vaccinii</name>
    <dbReference type="NCBI Taxonomy" id="105482"/>
    <lineage>
        <taxon>Eukaryota</taxon>
        <taxon>Fungi</taxon>
        <taxon>Dikarya</taxon>
        <taxon>Ascomycota</taxon>
        <taxon>Pezizomycotina</taxon>
        <taxon>Sordariomycetes</taxon>
        <taxon>Sordariomycetidae</taxon>
        <taxon>Diaporthales</taxon>
        <taxon>Diaporthaceae</taxon>
        <taxon>Diaporthe</taxon>
        <taxon>Diaporthe eres species complex</taxon>
    </lineage>
</organism>
<comment type="caution">
    <text evidence="2">The sequence shown here is derived from an EMBL/GenBank/DDBJ whole genome shotgun (WGS) entry which is preliminary data.</text>
</comment>
<feature type="chain" id="PRO_5045910096" evidence="1">
    <location>
        <begin position="32"/>
        <end position="111"/>
    </location>
</feature>
<gene>
    <name evidence="2" type="ORF">FJTKL_10743</name>
</gene>
<evidence type="ECO:0000256" key="1">
    <source>
        <dbReference type="SAM" id="SignalP"/>
    </source>
</evidence>
<keyword evidence="1" id="KW-0732">Signal</keyword>